<keyword evidence="7" id="KW-1185">Reference proteome</keyword>
<dbReference type="PANTHER" id="PTHR46847">
    <property type="entry name" value="D-ALLOSE-BINDING PERIPLASMIC PROTEIN-RELATED"/>
    <property type="match status" value="1"/>
</dbReference>
<dbReference type="SUPFAM" id="SSF53822">
    <property type="entry name" value="Periplasmic binding protein-like I"/>
    <property type="match status" value="1"/>
</dbReference>
<feature type="signal peptide" evidence="4">
    <location>
        <begin position="1"/>
        <end position="30"/>
    </location>
</feature>
<evidence type="ECO:0000256" key="2">
    <source>
        <dbReference type="ARBA" id="ARBA00007639"/>
    </source>
</evidence>
<protein>
    <submittedName>
        <fullName evidence="6">Substrate-binding domain-containing protein</fullName>
    </submittedName>
</protein>
<name>A0ABW5BPV2_9PROT</name>
<proteinExistence type="inferred from homology"/>
<comment type="subcellular location">
    <subcellularLocation>
        <location evidence="1">Cell envelope</location>
    </subcellularLocation>
</comment>
<dbReference type="Pfam" id="PF13407">
    <property type="entry name" value="Peripla_BP_4"/>
    <property type="match status" value="1"/>
</dbReference>
<evidence type="ECO:0000256" key="1">
    <source>
        <dbReference type="ARBA" id="ARBA00004196"/>
    </source>
</evidence>
<dbReference type="PANTHER" id="PTHR46847:SF1">
    <property type="entry name" value="D-ALLOSE-BINDING PERIPLASMIC PROTEIN-RELATED"/>
    <property type="match status" value="1"/>
</dbReference>
<sequence>MSGKIILKSLLAKSLLVASFSIGIGATVVAGPLERIDLDKAPVGPNGNAAKSASLIELSSDDIEKVKSNKYKAALVWHATGDWVNAVTEGAKTKFSELGIEVVATTDAQFDSARQANDVENVMALDPDIILTLVVDPVSGAAAFRPAVDGGAKLVLLSNPISGYSPNKEYTGIVTDDMYGMGVAAAEMMKEAIGGEGEVGFIYHDASYFITNNRDNAFRTAIQEKHPKIKIASEKGFTEEGQTFELTSAMLLQNPDIKGIYVAWDVAAEGVVEALRAQGKEDVKVITHDLGQNNALDMIQHGNVYGTVADRPYEIGQAMAMLGVYGLLEKESPAFSIVGYDKVVRGNLEKVWETSLRRPLPNKLKEALK</sequence>
<evidence type="ECO:0000256" key="3">
    <source>
        <dbReference type="ARBA" id="ARBA00022729"/>
    </source>
</evidence>
<dbReference type="InterPro" id="IPR028082">
    <property type="entry name" value="Peripla_BP_I"/>
</dbReference>
<dbReference type="Gene3D" id="3.40.50.2300">
    <property type="match status" value="2"/>
</dbReference>
<dbReference type="InterPro" id="IPR025997">
    <property type="entry name" value="SBP_2_dom"/>
</dbReference>
<keyword evidence="3 4" id="KW-0732">Signal</keyword>
<feature type="domain" description="Periplasmic binding protein" evidence="5">
    <location>
        <begin position="75"/>
        <end position="324"/>
    </location>
</feature>
<gene>
    <name evidence="6" type="ORF">ACFSKO_14870</name>
</gene>
<evidence type="ECO:0000259" key="5">
    <source>
        <dbReference type="Pfam" id="PF13407"/>
    </source>
</evidence>
<dbReference type="CDD" id="cd06316">
    <property type="entry name" value="PBP1_ABC_sugar_binding-like"/>
    <property type="match status" value="1"/>
</dbReference>
<evidence type="ECO:0000256" key="4">
    <source>
        <dbReference type="SAM" id="SignalP"/>
    </source>
</evidence>
<comment type="caution">
    <text evidence="6">The sequence shown here is derived from an EMBL/GenBank/DDBJ whole genome shotgun (WGS) entry which is preliminary data.</text>
</comment>
<evidence type="ECO:0000313" key="6">
    <source>
        <dbReference type="EMBL" id="MFD2206909.1"/>
    </source>
</evidence>
<dbReference type="EMBL" id="JBHUII010000008">
    <property type="protein sequence ID" value="MFD2206909.1"/>
    <property type="molecule type" value="Genomic_DNA"/>
</dbReference>
<feature type="chain" id="PRO_5045929880" evidence="4">
    <location>
        <begin position="31"/>
        <end position="369"/>
    </location>
</feature>
<organism evidence="6 7">
    <name type="scientific">Kiloniella antarctica</name>
    <dbReference type="NCBI Taxonomy" id="1550907"/>
    <lineage>
        <taxon>Bacteria</taxon>
        <taxon>Pseudomonadati</taxon>
        <taxon>Pseudomonadota</taxon>
        <taxon>Alphaproteobacteria</taxon>
        <taxon>Rhodospirillales</taxon>
        <taxon>Kiloniellaceae</taxon>
        <taxon>Kiloniella</taxon>
    </lineage>
</organism>
<dbReference type="RefSeq" id="WP_380253013.1">
    <property type="nucleotide sequence ID" value="NZ_JBHUII010000008.1"/>
</dbReference>
<comment type="similarity">
    <text evidence="2">Belongs to the bacterial solute-binding protein 2 family.</text>
</comment>
<dbReference type="Proteomes" id="UP001597294">
    <property type="component" value="Unassembled WGS sequence"/>
</dbReference>
<reference evidence="7" key="1">
    <citation type="journal article" date="2019" name="Int. J. Syst. Evol. Microbiol.">
        <title>The Global Catalogue of Microorganisms (GCM) 10K type strain sequencing project: providing services to taxonomists for standard genome sequencing and annotation.</title>
        <authorList>
            <consortium name="The Broad Institute Genomics Platform"/>
            <consortium name="The Broad Institute Genome Sequencing Center for Infectious Disease"/>
            <person name="Wu L."/>
            <person name="Ma J."/>
        </authorList>
    </citation>
    <scope>NUCLEOTIDE SEQUENCE [LARGE SCALE GENOMIC DNA]</scope>
    <source>
        <strain evidence="7">CGMCC 4.7192</strain>
    </source>
</reference>
<evidence type="ECO:0000313" key="7">
    <source>
        <dbReference type="Proteomes" id="UP001597294"/>
    </source>
</evidence>
<accession>A0ABW5BPV2</accession>